<dbReference type="PANTHER" id="PTHR39585:SF1">
    <property type="entry name" value="FAD ASSEMBLY FACTOR SDHE"/>
    <property type="match status" value="1"/>
</dbReference>
<accession>A0A1J5S392</accession>
<reference evidence="4" key="1">
    <citation type="submission" date="2016-10" db="EMBL/GenBank/DDBJ databases">
        <title>Sequence of Gallionella enrichment culture.</title>
        <authorList>
            <person name="Poehlein A."/>
            <person name="Muehling M."/>
            <person name="Daniel R."/>
        </authorList>
    </citation>
    <scope>NUCLEOTIDE SEQUENCE</scope>
</reference>
<evidence type="ECO:0008006" key="5">
    <source>
        <dbReference type="Google" id="ProtNLM"/>
    </source>
</evidence>
<dbReference type="Pfam" id="PF03937">
    <property type="entry name" value="Sdh5"/>
    <property type="match status" value="1"/>
</dbReference>
<dbReference type="GO" id="GO:0005737">
    <property type="term" value="C:cytoplasm"/>
    <property type="evidence" value="ECO:0007669"/>
    <property type="project" value="UniProtKB-SubCell"/>
</dbReference>
<keyword evidence="2" id="KW-0963">Cytoplasm</keyword>
<keyword evidence="3" id="KW-0143">Chaperone</keyword>
<dbReference type="PANTHER" id="PTHR39585">
    <property type="entry name" value="FAD ASSEMBLY FACTOR SDHE"/>
    <property type="match status" value="1"/>
</dbReference>
<evidence type="ECO:0000256" key="2">
    <source>
        <dbReference type="ARBA" id="ARBA00022490"/>
    </source>
</evidence>
<comment type="subcellular location">
    <subcellularLocation>
        <location evidence="1">Cytoplasm</location>
    </subcellularLocation>
</comment>
<dbReference type="EMBL" id="MLJW01000073">
    <property type="protein sequence ID" value="OIR02554.1"/>
    <property type="molecule type" value="Genomic_DNA"/>
</dbReference>
<name>A0A1J5S392_9ZZZZ</name>
<dbReference type="AlphaFoldDB" id="A0A1J5S392"/>
<dbReference type="SUPFAM" id="SSF109910">
    <property type="entry name" value="YgfY-like"/>
    <property type="match status" value="1"/>
</dbReference>
<dbReference type="Gene3D" id="1.10.150.250">
    <property type="entry name" value="Flavinator of succinate dehydrogenase"/>
    <property type="match status" value="1"/>
</dbReference>
<comment type="caution">
    <text evidence="4">The sequence shown here is derived from an EMBL/GenBank/DDBJ whole genome shotgun (WGS) entry which is preliminary data.</text>
</comment>
<dbReference type="InterPro" id="IPR005631">
    <property type="entry name" value="SDH"/>
</dbReference>
<evidence type="ECO:0000256" key="3">
    <source>
        <dbReference type="ARBA" id="ARBA00023186"/>
    </source>
</evidence>
<dbReference type="InterPro" id="IPR036714">
    <property type="entry name" value="SDH_sf"/>
</dbReference>
<gene>
    <name evidence="4" type="ORF">GALL_152670</name>
</gene>
<proteinExistence type="predicted"/>
<evidence type="ECO:0000256" key="1">
    <source>
        <dbReference type="ARBA" id="ARBA00004496"/>
    </source>
</evidence>
<evidence type="ECO:0000313" key="4">
    <source>
        <dbReference type="EMBL" id="OIR02554.1"/>
    </source>
</evidence>
<dbReference type="InterPro" id="IPR050531">
    <property type="entry name" value="SdhE_FAD_assembly_factor"/>
</dbReference>
<protein>
    <recommendedName>
        <fullName evidence="5">FAD assembly factor SdhE</fullName>
    </recommendedName>
</protein>
<dbReference type="GO" id="GO:0006105">
    <property type="term" value="P:succinate metabolic process"/>
    <property type="evidence" value="ECO:0007669"/>
    <property type="project" value="TreeGrafter"/>
</dbReference>
<sequence>MSREAELGRLRWHSRRGLLELDLVLERFWRRHGEDLDAEQAASLERVLELEESDLWEIICGRREIGEPRLQGMVEMLREV</sequence>
<organism evidence="4">
    <name type="scientific">mine drainage metagenome</name>
    <dbReference type="NCBI Taxonomy" id="410659"/>
    <lineage>
        <taxon>unclassified sequences</taxon>
        <taxon>metagenomes</taxon>
        <taxon>ecological metagenomes</taxon>
    </lineage>
</organism>